<dbReference type="EMBL" id="JASCZI010000006">
    <property type="protein sequence ID" value="MED6106262.1"/>
    <property type="molecule type" value="Genomic_DNA"/>
</dbReference>
<keyword evidence="2" id="KW-1185">Reference proteome</keyword>
<dbReference type="Proteomes" id="UP001341840">
    <property type="component" value="Unassembled WGS sequence"/>
</dbReference>
<sequence length="110" mass="12260">MKNASFSYLKRETYNVHRAVTSVDLSGPVAFLAVRAVSMCNHTRTTVMLISNPVLPSEFWPYKTPLPCIARAPNSTNRPGITSHKNIEQSIFTNKWENGVVCFCAVRGCI</sequence>
<reference evidence="1 2" key="1">
    <citation type="journal article" date="2023" name="Plants (Basel)">
        <title>Bridging the Gap: Combining Genomics and Transcriptomics Approaches to Understand Stylosanthes scabra, an Orphan Legume from the Brazilian Caatinga.</title>
        <authorList>
            <person name="Ferreira-Neto J.R.C."/>
            <person name="da Silva M.D."/>
            <person name="Binneck E."/>
            <person name="de Melo N.F."/>
            <person name="da Silva R.H."/>
            <person name="de Melo A.L.T.M."/>
            <person name="Pandolfi V."/>
            <person name="Bustamante F.O."/>
            <person name="Brasileiro-Vidal A.C."/>
            <person name="Benko-Iseppon A.M."/>
        </authorList>
    </citation>
    <scope>NUCLEOTIDE SEQUENCE [LARGE SCALE GENOMIC DNA]</scope>
    <source>
        <tissue evidence="1">Leaves</tissue>
    </source>
</reference>
<comment type="caution">
    <text evidence="1">The sequence shown here is derived from an EMBL/GenBank/DDBJ whole genome shotgun (WGS) entry which is preliminary data.</text>
</comment>
<name>A0ABU6Q371_9FABA</name>
<evidence type="ECO:0000313" key="1">
    <source>
        <dbReference type="EMBL" id="MED6106262.1"/>
    </source>
</evidence>
<accession>A0ABU6Q371</accession>
<gene>
    <name evidence="1" type="ORF">PIB30_003221</name>
</gene>
<organism evidence="1 2">
    <name type="scientific">Stylosanthes scabra</name>
    <dbReference type="NCBI Taxonomy" id="79078"/>
    <lineage>
        <taxon>Eukaryota</taxon>
        <taxon>Viridiplantae</taxon>
        <taxon>Streptophyta</taxon>
        <taxon>Embryophyta</taxon>
        <taxon>Tracheophyta</taxon>
        <taxon>Spermatophyta</taxon>
        <taxon>Magnoliopsida</taxon>
        <taxon>eudicotyledons</taxon>
        <taxon>Gunneridae</taxon>
        <taxon>Pentapetalae</taxon>
        <taxon>rosids</taxon>
        <taxon>fabids</taxon>
        <taxon>Fabales</taxon>
        <taxon>Fabaceae</taxon>
        <taxon>Papilionoideae</taxon>
        <taxon>50 kb inversion clade</taxon>
        <taxon>dalbergioids sensu lato</taxon>
        <taxon>Dalbergieae</taxon>
        <taxon>Pterocarpus clade</taxon>
        <taxon>Stylosanthes</taxon>
    </lineage>
</organism>
<proteinExistence type="predicted"/>
<evidence type="ECO:0000313" key="2">
    <source>
        <dbReference type="Proteomes" id="UP001341840"/>
    </source>
</evidence>
<protein>
    <submittedName>
        <fullName evidence="1">Uncharacterized protein</fullName>
    </submittedName>
</protein>